<dbReference type="EMBL" id="CADCWF010000105">
    <property type="protein sequence ID" value="CAA9550379.1"/>
    <property type="molecule type" value="Genomic_DNA"/>
</dbReference>
<proteinExistence type="predicted"/>
<protein>
    <submittedName>
        <fullName evidence="2">Uncharacterized protein</fullName>
    </submittedName>
</protein>
<sequence>GPDSEADGLPGEGSARRADERRRRGPGSNGTGPRVRLRHAQGVPRRERLPHLHGREPDEPLDVLRQPRPWLARYLPEGGPPGRGRHRLVRVPRPVAGRDAARPPGPRPADRGRLAPRRLLLFDADHRRPHRHLVGGAGAGGGRPPVGRRAGRPPLATVEPAAKLAPLAPAGDGGRRLPRLRVRAGPAPPPHDDAPRPRRQRPPPRRGDGAAGRL</sequence>
<evidence type="ECO:0000313" key="2">
    <source>
        <dbReference type="EMBL" id="CAA9550379.1"/>
    </source>
</evidence>
<feature type="non-terminal residue" evidence="2">
    <location>
        <position position="214"/>
    </location>
</feature>
<feature type="region of interest" description="Disordered" evidence="1">
    <location>
        <begin position="1"/>
        <end position="214"/>
    </location>
</feature>
<gene>
    <name evidence="2" type="ORF">AVDCRST_MAG59-1725</name>
</gene>
<dbReference type="AlphaFoldDB" id="A0A6J4ULD8"/>
<accession>A0A6J4ULD8</accession>
<organism evidence="2">
    <name type="scientific">uncultured Thermomicrobiales bacterium</name>
    <dbReference type="NCBI Taxonomy" id="1645740"/>
    <lineage>
        <taxon>Bacteria</taxon>
        <taxon>Pseudomonadati</taxon>
        <taxon>Thermomicrobiota</taxon>
        <taxon>Thermomicrobia</taxon>
        <taxon>Thermomicrobiales</taxon>
        <taxon>environmental samples</taxon>
    </lineage>
</organism>
<feature type="compositionally biased region" description="Gly residues" evidence="1">
    <location>
        <begin position="135"/>
        <end position="144"/>
    </location>
</feature>
<feature type="compositionally biased region" description="Low complexity" evidence="1">
    <location>
        <begin position="145"/>
        <end position="170"/>
    </location>
</feature>
<reference evidence="2" key="1">
    <citation type="submission" date="2020-02" db="EMBL/GenBank/DDBJ databases">
        <authorList>
            <person name="Meier V. D."/>
        </authorList>
    </citation>
    <scope>NUCLEOTIDE SEQUENCE</scope>
    <source>
        <strain evidence="2">AVDCRST_MAG59</strain>
    </source>
</reference>
<name>A0A6J4ULD8_9BACT</name>
<feature type="compositionally biased region" description="Basic and acidic residues" evidence="1">
    <location>
        <begin position="44"/>
        <end position="58"/>
    </location>
</feature>
<feature type="non-terminal residue" evidence="2">
    <location>
        <position position="1"/>
    </location>
</feature>
<evidence type="ECO:0000256" key="1">
    <source>
        <dbReference type="SAM" id="MobiDB-lite"/>
    </source>
</evidence>